<dbReference type="GO" id="GO:0005524">
    <property type="term" value="F:ATP binding"/>
    <property type="evidence" value="ECO:0007669"/>
    <property type="project" value="UniProtKB-KW"/>
</dbReference>
<dbReference type="Pfam" id="PF01590">
    <property type="entry name" value="GAF"/>
    <property type="match status" value="1"/>
</dbReference>
<dbReference type="SMART" id="SM00388">
    <property type="entry name" value="HisKA"/>
    <property type="match status" value="1"/>
</dbReference>
<dbReference type="EC" id="2.7.13.3" evidence="2"/>
<dbReference type="PRINTS" id="PR00344">
    <property type="entry name" value="BCTRLSENSOR"/>
</dbReference>
<dbReference type="InterPro" id="IPR036097">
    <property type="entry name" value="HisK_dim/P_sf"/>
</dbReference>
<evidence type="ECO:0000256" key="2">
    <source>
        <dbReference type="ARBA" id="ARBA00012438"/>
    </source>
</evidence>
<evidence type="ECO:0000256" key="4">
    <source>
        <dbReference type="ARBA" id="ARBA00022679"/>
    </source>
</evidence>
<dbReference type="SUPFAM" id="SSF55874">
    <property type="entry name" value="ATPase domain of HSP90 chaperone/DNA topoisomerase II/histidine kinase"/>
    <property type="match status" value="1"/>
</dbReference>
<dbReference type="InterPro" id="IPR029016">
    <property type="entry name" value="GAF-like_dom_sf"/>
</dbReference>
<dbReference type="InterPro" id="IPR050736">
    <property type="entry name" value="Sensor_HK_Regulatory"/>
</dbReference>
<dbReference type="RefSeq" id="WP_066264201.1">
    <property type="nucleotide sequence ID" value="NZ_JARMAB010000040.1"/>
</dbReference>
<dbReference type="CDD" id="cd00082">
    <property type="entry name" value="HisKA"/>
    <property type="match status" value="1"/>
</dbReference>
<dbReference type="Gene3D" id="3.30.450.40">
    <property type="match status" value="1"/>
</dbReference>
<dbReference type="PROSITE" id="PS50109">
    <property type="entry name" value="HIS_KIN"/>
    <property type="match status" value="1"/>
</dbReference>
<dbReference type="SMART" id="SM00065">
    <property type="entry name" value="GAF"/>
    <property type="match status" value="1"/>
</dbReference>
<dbReference type="InterPro" id="IPR000014">
    <property type="entry name" value="PAS"/>
</dbReference>
<comment type="catalytic activity">
    <reaction evidence="1">
        <text>ATP + protein L-histidine = ADP + protein N-phospho-L-histidine.</text>
        <dbReference type="EC" id="2.7.13.3"/>
    </reaction>
</comment>
<proteinExistence type="predicted"/>
<evidence type="ECO:0000259" key="9">
    <source>
        <dbReference type="PROSITE" id="PS50109"/>
    </source>
</evidence>
<keyword evidence="11" id="KW-1185">Reference proteome</keyword>
<dbReference type="Pfam" id="PF00512">
    <property type="entry name" value="HisKA"/>
    <property type="match status" value="1"/>
</dbReference>
<organism evidence="10 11">
    <name type="scientific">Heyndrickxia acidicola</name>
    <dbReference type="NCBI Taxonomy" id="209389"/>
    <lineage>
        <taxon>Bacteria</taxon>
        <taxon>Bacillati</taxon>
        <taxon>Bacillota</taxon>
        <taxon>Bacilli</taxon>
        <taxon>Bacillales</taxon>
        <taxon>Bacillaceae</taxon>
        <taxon>Heyndrickxia</taxon>
    </lineage>
</organism>
<evidence type="ECO:0000313" key="10">
    <source>
        <dbReference type="EMBL" id="MED1205728.1"/>
    </source>
</evidence>
<evidence type="ECO:0000256" key="6">
    <source>
        <dbReference type="ARBA" id="ARBA00022777"/>
    </source>
</evidence>
<sequence>MKIEEDHTIKMLQRIAEGIICLNQDEEIVFVNEAGKGFLQIPDGLEFQGKAIWELIRPEVREELYSMMAKSKSTLQTIHSEIYLTSLSKWIDCTIYPSAENSVIMIKNITAIKSVEEAFRKKNLRLTILSETTSQLLSKDNPKDILDSLFNELSLYLNLDTFFNYIYDEKVNKLKLMNSSGVPEAMKREIEWLNIGEAVCGKVAETKEKIVKENIDQSDEECLQIIKNIGIKAYACYPLISFGKFIGTLSFGSTARAAFSDEELNLIPVICSHVAITLERIFFISKLKFEKEEAEKANRTKSDFLSMMSHELRNPLNSILGFGQILYEDEHDPLSKEQSKKLKRILNSSRQLLTLINDTLNVAKAEYQLNDILAKPIQVGPVLMDCINMVQSQLTNKQITLLCNVDFTQLPLVLADSKRLQIILLNLLTNAIKFSNNQGTIKVTCNIQEYLLEISIEDFGIGIPKKEHERIFEPFYRIFHPTLNIEGTGIGLSLVKQFIEQLHGKVRVESEPGIGSCFKISLPAYLWKK</sequence>
<name>A0ABU6MMY7_9BACI</name>
<evidence type="ECO:0000256" key="8">
    <source>
        <dbReference type="ARBA" id="ARBA00023012"/>
    </source>
</evidence>
<keyword evidence="3" id="KW-0597">Phosphoprotein</keyword>
<dbReference type="SUPFAM" id="SSF55785">
    <property type="entry name" value="PYP-like sensor domain (PAS domain)"/>
    <property type="match status" value="1"/>
</dbReference>
<evidence type="ECO:0000256" key="3">
    <source>
        <dbReference type="ARBA" id="ARBA00022553"/>
    </source>
</evidence>
<dbReference type="SMART" id="SM00387">
    <property type="entry name" value="HATPase_c"/>
    <property type="match status" value="1"/>
</dbReference>
<keyword evidence="6" id="KW-0418">Kinase</keyword>
<evidence type="ECO:0000313" key="11">
    <source>
        <dbReference type="Proteomes" id="UP001341444"/>
    </source>
</evidence>
<dbReference type="Proteomes" id="UP001341444">
    <property type="component" value="Unassembled WGS sequence"/>
</dbReference>
<dbReference type="Gene3D" id="3.30.450.20">
    <property type="entry name" value="PAS domain"/>
    <property type="match status" value="1"/>
</dbReference>
<dbReference type="CDD" id="cd00130">
    <property type="entry name" value="PAS"/>
    <property type="match status" value="1"/>
</dbReference>
<dbReference type="Pfam" id="PF02518">
    <property type="entry name" value="HATPase_c"/>
    <property type="match status" value="1"/>
</dbReference>
<evidence type="ECO:0000256" key="7">
    <source>
        <dbReference type="ARBA" id="ARBA00022840"/>
    </source>
</evidence>
<dbReference type="PANTHER" id="PTHR43711">
    <property type="entry name" value="TWO-COMPONENT HISTIDINE KINASE"/>
    <property type="match status" value="1"/>
</dbReference>
<dbReference type="SUPFAM" id="SSF55781">
    <property type="entry name" value="GAF domain-like"/>
    <property type="match status" value="1"/>
</dbReference>
<keyword evidence="4" id="KW-0808">Transferase</keyword>
<dbReference type="InterPro" id="IPR005467">
    <property type="entry name" value="His_kinase_dom"/>
</dbReference>
<dbReference type="PANTHER" id="PTHR43711:SF26">
    <property type="entry name" value="SENSOR HISTIDINE KINASE RCSC"/>
    <property type="match status" value="1"/>
</dbReference>
<feature type="domain" description="Histidine kinase" evidence="9">
    <location>
        <begin position="307"/>
        <end position="526"/>
    </location>
</feature>
<keyword evidence="7 10" id="KW-0067">ATP-binding</keyword>
<dbReference type="InterPro" id="IPR003661">
    <property type="entry name" value="HisK_dim/P_dom"/>
</dbReference>
<evidence type="ECO:0000256" key="1">
    <source>
        <dbReference type="ARBA" id="ARBA00000085"/>
    </source>
</evidence>
<protein>
    <recommendedName>
        <fullName evidence="2">histidine kinase</fullName>
        <ecNumber evidence="2">2.7.13.3</ecNumber>
    </recommendedName>
</protein>
<dbReference type="InterPro" id="IPR036890">
    <property type="entry name" value="HATPase_C_sf"/>
</dbReference>
<gene>
    <name evidence="10" type="ORF">P4T90_22085</name>
</gene>
<reference evidence="10 11" key="1">
    <citation type="submission" date="2023-03" db="EMBL/GenBank/DDBJ databases">
        <title>Bacillus Genome Sequencing.</title>
        <authorList>
            <person name="Dunlap C."/>
        </authorList>
    </citation>
    <scope>NUCLEOTIDE SEQUENCE [LARGE SCALE GENOMIC DNA]</scope>
    <source>
        <strain evidence="10 11">B-23453</strain>
    </source>
</reference>
<dbReference type="EMBL" id="JARMAB010000040">
    <property type="protein sequence ID" value="MED1205728.1"/>
    <property type="molecule type" value="Genomic_DNA"/>
</dbReference>
<dbReference type="InterPro" id="IPR004358">
    <property type="entry name" value="Sig_transdc_His_kin-like_C"/>
</dbReference>
<dbReference type="InterPro" id="IPR003018">
    <property type="entry name" value="GAF"/>
</dbReference>
<evidence type="ECO:0000256" key="5">
    <source>
        <dbReference type="ARBA" id="ARBA00022741"/>
    </source>
</evidence>
<dbReference type="SUPFAM" id="SSF47384">
    <property type="entry name" value="Homodimeric domain of signal transducing histidine kinase"/>
    <property type="match status" value="1"/>
</dbReference>
<comment type="caution">
    <text evidence="10">The sequence shown here is derived from an EMBL/GenBank/DDBJ whole genome shotgun (WGS) entry which is preliminary data.</text>
</comment>
<keyword evidence="8" id="KW-0902">Two-component regulatory system</keyword>
<keyword evidence="5" id="KW-0547">Nucleotide-binding</keyword>
<dbReference type="Gene3D" id="3.30.565.10">
    <property type="entry name" value="Histidine kinase-like ATPase, C-terminal domain"/>
    <property type="match status" value="1"/>
</dbReference>
<dbReference type="Gene3D" id="1.10.287.130">
    <property type="match status" value="1"/>
</dbReference>
<dbReference type="InterPro" id="IPR035965">
    <property type="entry name" value="PAS-like_dom_sf"/>
</dbReference>
<accession>A0ABU6MMY7</accession>
<dbReference type="InterPro" id="IPR003594">
    <property type="entry name" value="HATPase_dom"/>
</dbReference>